<organism evidence="1 2">
    <name type="scientific">Rhizobium leguminosarum</name>
    <dbReference type="NCBI Taxonomy" id="384"/>
    <lineage>
        <taxon>Bacteria</taxon>
        <taxon>Pseudomonadati</taxon>
        <taxon>Pseudomonadota</taxon>
        <taxon>Alphaproteobacteria</taxon>
        <taxon>Hyphomicrobiales</taxon>
        <taxon>Rhizobiaceae</taxon>
        <taxon>Rhizobium/Agrobacterium group</taxon>
        <taxon>Rhizobium</taxon>
    </lineage>
</organism>
<dbReference type="AlphaFoldDB" id="A0A1L3ZQ89"/>
<keyword evidence="1" id="KW-0614">Plasmid</keyword>
<dbReference type="EMBL" id="CP018236">
    <property type="protein sequence ID" value="API57697.1"/>
    <property type="molecule type" value="Genomic_DNA"/>
</dbReference>
<name>A0A1L3ZQ89_RHILE</name>
<sequence length="72" mass="8027">MWVLRKGFSFTGGWTVNDQNDLLARLFGLQKLNKAQNPLPSGIITTCKYLCDKPIVALKQASGDQRSGMTQR</sequence>
<evidence type="ECO:0000313" key="2">
    <source>
        <dbReference type="Proteomes" id="UP000183050"/>
    </source>
</evidence>
<evidence type="ECO:0000313" key="1">
    <source>
        <dbReference type="EMBL" id="API57697.1"/>
    </source>
</evidence>
<accession>A0A1L3ZQ89</accession>
<geneLocation type="plasmid" evidence="2">
    <name>unnamed8 sequence</name>
</geneLocation>
<dbReference type="Proteomes" id="UP000183050">
    <property type="component" value="Plasmid unnamed8"/>
</dbReference>
<reference evidence="1 2" key="1">
    <citation type="submission" date="2016-11" db="EMBL/GenBank/DDBJ databases">
        <title>Rhizobium leguminosarum bv. viciae strain Vaf12 isolated from Vavilovia formosa root nodules from Russia, Dagestan.</title>
        <authorList>
            <person name="Kimeklis A."/>
        </authorList>
    </citation>
    <scope>NUCLEOTIDE SEQUENCE [LARGE SCALE GENOMIC DNA]</scope>
    <source>
        <strain evidence="1 2">Vaf-108</strain>
        <plasmid evidence="2">Plasmid unnamed8 sequence</plasmid>
    </source>
</reference>
<gene>
    <name evidence="1" type="ORF">BMW22_41160</name>
</gene>
<evidence type="ECO:0008006" key="3">
    <source>
        <dbReference type="Google" id="ProtNLM"/>
    </source>
</evidence>
<proteinExistence type="predicted"/>
<protein>
    <recommendedName>
        <fullName evidence="3">Transposase</fullName>
    </recommendedName>
</protein>